<dbReference type="GO" id="GO:0006313">
    <property type="term" value="P:DNA transposition"/>
    <property type="evidence" value="ECO:0007669"/>
    <property type="project" value="InterPro"/>
</dbReference>
<dbReference type="RefSeq" id="XP_033533336.1">
    <property type="nucleotide sequence ID" value="XM_033679622.1"/>
</dbReference>
<organism evidence="3">
    <name type="scientific">Eremomyces bilateralis CBS 781.70</name>
    <dbReference type="NCBI Taxonomy" id="1392243"/>
    <lineage>
        <taxon>Eukaryota</taxon>
        <taxon>Fungi</taxon>
        <taxon>Dikarya</taxon>
        <taxon>Ascomycota</taxon>
        <taxon>Pezizomycotina</taxon>
        <taxon>Dothideomycetes</taxon>
        <taxon>Dothideomycetes incertae sedis</taxon>
        <taxon>Eremomycetales</taxon>
        <taxon>Eremomycetaceae</taxon>
        <taxon>Eremomyces</taxon>
    </lineage>
</organism>
<dbReference type="GeneID" id="54420192"/>
<reference evidence="5" key="3">
    <citation type="submission" date="2025-04" db="UniProtKB">
        <authorList>
            <consortium name="RefSeq"/>
        </authorList>
    </citation>
    <scope>IDENTIFICATION</scope>
    <source>
        <strain evidence="5">CBS 781.70</strain>
    </source>
</reference>
<evidence type="ECO:0000259" key="2">
    <source>
        <dbReference type="Pfam" id="PF01498"/>
    </source>
</evidence>
<accession>A0A6G1G0R7</accession>
<dbReference type="EMBL" id="ML975160">
    <property type="protein sequence ID" value="KAF1811705.1"/>
    <property type="molecule type" value="Genomic_DNA"/>
</dbReference>
<dbReference type="Proteomes" id="UP000504638">
    <property type="component" value="Unplaced"/>
</dbReference>
<dbReference type="OrthoDB" id="3943628at2759"/>
<keyword evidence="4" id="KW-1185">Reference proteome</keyword>
<evidence type="ECO:0000313" key="5">
    <source>
        <dbReference type="RefSeq" id="XP_033533336.1"/>
    </source>
</evidence>
<dbReference type="InterPro" id="IPR036397">
    <property type="entry name" value="RNaseH_sf"/>
</dbReference>
<dbReference type="GO" id="GO:0015074">
    <property type="term" value="P:DNA integration"/>
    <property type="evidence" value="ECO:0007669"/>
    <property type="project" value="InterPro"/>
</dbReference>
<dbReference type="InterPro" id="IPR002492">
    <property type="entry name" value="Transposase_Tc1-like"/>
</dbReference>
<evidence type="ECO:0000313" key="4">
    <source>
        <dbReference type="Proteomes" id="UP000504638"/>
    </source>
</evidence>
<evidence type="ECO:0000256" key="1">
    <source>
        <dbReference type="SAM" id="MobiDB-lite"/>
    </source>
</evidence>
<name>A0A6G1G0R7_9PEZI</name>
<dbReference type="AlphaFoldDB" id="A0A6G1G0R7"/>
<evidence type="ECO:0000313" key="3">
    <source>
        <dbReference type="EMBL" id="KAF1811705.1"/>
    </source>
</evidence>
<reference evidence="3 5" key="1">
    <citation type="submission" date="2020-01" db="EMBL/GenBank/DDBJ databases">
        <authorList>
            <consortium name="DOE Joint Genome Institute"/>
            <person name="Haridas S."/>
            <person name="Albert R."/>
            <person name="Binder M."/>
            <person name="Bloem J."/>
            <person name="Labutti K."/>
            <person name="Salamov A."/>
            <person name="Andreopoulos B."/>
            <person name="Baker S.E."/>
            <person name="Barry K."/>
            <person name="Bills G."/>
            <person name="Bluhm B.H."/>
            <person name="Cannon C."/>
            <person name="Castanera R."/>
            <person name="Culley D.E."/>
            <person name="Daum C."/>
            <person name="Ezra D."/>
            <person name="Gonzalez J.B."/>
            <person name="Henrissat B."/>
            <person name="Kuo A."/>
            <person name="Liang C."/>
            <person name="Lipzen A."/>
            <person name="Lutzoni F."/>
            <person name="Magnuson J."/>
            <person name="Mondo S."/>
            <person name="Nolan M."/>
            <person name="Ohm R."/>
            <person name="Pangilinan J."/>
            <person name="Park H.-J."/>
            <person name="Ramirez L."/>
            <person name="Alfaro M."/>
            <person name="Sun H."/>
            <person name="Tritt A."/>
            <person name="Yoshinaga Y."/>
            <person name="Zwiers L.-H."/>
            <person name="Turgeon B.G."/>
            <person name="Goodwin S.B."/>
            <person name="Spatafora J.W."/>
            <person name="Crous P.W."/>
            <person name="Grigoriev I.V."/>
        </authorList>
    </citation>
    <scope>NUCLEOTIDE SEQUENCE</scope>
    <source>
        <strain evidence="3 5">CBS 781.70</strain>
    </source>
</reference>
<dbReference type="GO" id="GO:0003677">
    <property type="term" value="F:DNA binding"/>
    <property type="evidence" value="ECO:0007669"/>
    <property type="project" value="InterPro"/>
</dbReference>
<sequence length="373" mass="43648">MAPQTRAAALLAEDRRKRPREHITTPTKAKIKGAIEYINDTRRIDGFNRTYTHADIFRRYGVSKTRGYEYAKAETERRERNIPNRRETRGRPPKITDEDIQRMTDILESADCAEERAIDWDTLALETGLDVSSRTIRRAMEKHGYFKCVACRKPYCNKQLAEMRLNRAKLWLDKYPTPDHWKYIRFSDEVHFGMGPQGKLVIIRKRGERYCPKCIQRVEEWDDAEKLKVHAWAAMTQDVYLKEILQTEVQEWVDRGDFFVLEEDQDSGHAPPRSRKKGNAVQQWKEQNGVHSYFNCAGSPDLAIIEDCWQPTKQYVRKYRHFNPEETRELAIEAWGELKQEWINKRVLSMPDRLRKVIEAGGQLIGYGGGLAG</sequence>
<proteinExistence type="predicted"/>
<dbReference type="Gene3D" id="3.30.420.10">
    <property type="entry name" value="Ribonuclease H-like superfamily/Ribonuclease H"/>
    <property type="match status" value="1"/>
</dbReference>
<dbReference type="Pfam" id="PF01498">
    <property type="entry name" value="HTH_Tnp_Tc3_2"/>
    <property type="match status" value="1"/>
</dbReference>
<reference evidence="5" key="2">
    <citation type="submission" date="2020-04" db="EMBL/GenBank/DDBJ databases">
        <authorList>
            <consortium name="NCBI Genome Project"/>
        </authorList>
    </citation>
    <scope>NUCLEOTIDE SEQUENCE</scope>
    <source>
        <strain evidence="5">CBS 781.70</strain>
    </source>
</reference>
<protein>
    <recommendedName>
        <fullName evidence="2">Transposase Tc1-like domain-containing protein</fullName>
    </recommendedName>
</protein>
<gene>
    <name evidence="3 5" type="ORF">P152DRAFT_459172</name>
</gene>
<feature type="domain" description="Transposase Tc1-like" evidence="2">
    <location>
        <begin position="112"/>
        <end position="173"/>
    </location>
</feature>
<feature type="region of interest" description="Disordered" evidence="1">
    <location>
        <begin position="71"/>
        <end position="95"/>
    </location>
</feature>